<dbReference type="AlphaFoldDB" id="A0A8T8SAJ4"/>
<accession>A0A8T8SAJ4</accession>
<proteinExistence type="predicted"/>
<evidence type="ECO:0000313" key="2">
    <source>
        <dbReference type="Proteomes" id="UP000077521"/>
    </source>
</evidence>
<dbReference type="EMBL" id="LWDF02002383">
    <property type="protein sequence ID" value="KAE8236129.1"/>
    <property type="molecule type" value="Genomic_DNA"/>
</dbReference>
<evidence type="ECO:0000313" key="1">
    <source>
        <dbReference type="EMBL" id="KAE8236129.1"/>
    </source>
</evidence>
<name>A0A8T8SAJ4_9BASI</name>
<sequence length="136" mass="15537">MWYSLRRALCPIRDELMQHFTAVASPHRRFPELQTVSPPSPFPSQDLAKVFLVPKVDVFPPLRVTAQHLQQRMSIELVDRLDGLYVRSADTLSVSASVVPQLDVHAKLCGQLESWVAGRVGRCLQPSRQERHRTRK</sequence>
<protein>
    <submittedName>
        <fullName evidence="1">Uncharacterized protein</fullName>
    </submittedName>
</protein>
<reference evidence="1" key="1">
    <citation type="submission" date="2016-04" db="EMBL/GenBank/DDBJ databases">
        <authorList>
            <person name="Nguyen H.D."/>
            <person name="Samba Siva P."/>
            <person name="Cullis J."/>
            <person name="Levesque C.A."/>
            <person name="Hambleton S."/>
        </authorList>
    </citation>
    <scope>NUCLEOTIDE SEQUENCE</scope>
    <source>
        <strain evidence="1">DAOMC 236416</strain>
    </source>
</reference>
<gene>
    <name evidence="1" type="ORF">A4X13_0g9256</name>
</gene>
<dbReference type="Proteomes" id="UP000077521">
    <property type="component" value="Unassembled WGS sequence"/>
</dbReference>
<organism evidence="1 2">
    <name type="scientific">Tilletia indica</name>
    <dbReference type="NCBI Taxonomy" id="43049"/>
    <lineage>
        <taxon>Eukaryota</taxon>
        <taxon>Fungi</taxon>
        <taxon>Dikarya</taxon>
        <taxon>Basidiomycota</taxon>
        <taxon>Ustilaginomycotina</taxon>
        <taxon>Exobasidiomycetes</taxon>
        <taxon>Tilletiales</taxon>
        <taxon>Tilletiaceae</taxon>
        <taxon>Tilletia</taxon>
    </lineage>
</organism>
<comment type="caution">
    <text evidence="1">The sequence shown here is derived from an EMBL/GenBank/DDBJ whole genome shotgun (WGS) entry which is preliminary data.</text>
</comment>
<reference evidence="1" key="2">
    <citation type="journal article" date="2019" name="IMA Fungus">
        <title>Genome sequencing and comparison of five Tilletia species to identify candidate genes for the detection of regulated species infecting wheat.</title>
        <authorList>
            <person name="Nguyen H.D.T."/>
            <person name="Sultana T."/>
            <person name="Kesanakurti P."/>
            <person name="Hambleton S."/>
        </authorList>
    </citation>
    <scope>NUCLEOTIDE SEQUENCE</scope>
    <source>
        <strain evidence="1">DAOMC 236416</strain>
    </source>
</reference>
<keyword evidence="2" id="KW-1185">Reference proteome</keyword>